<keyword evidence="2" id="KW-0560">Oxidoreductase</keyword>
<reference evidence="5" key="2">
    <citation type="journal article" date="2015" name="ISME J.">
        <title>A new class of marine Euryarchaeota group II from the Mediterranean deep chlorophyll maximum.</title>
        <authorList>
            <person name="Martin-Cuadrado A.B."/>
            <person name="Garcia-Heredia I."/>
            <person name="Molto A.G."/>
            <person name="Lopez-Ubeda R."/>
            <person name="Kimes N."/>
            <person name="Lopez-Garcia P."/>
            <person name="Moreira D."/>
            <person name="Rodriguez-Valera F."/>
        </authorList>
    </citation>
    <scope>NUCLEOTIDE SEQUENCE</scope>
</reference>
<feature type="domain" description="Aldehyde oxidase/xanthine dehydrogenase a/b hammerhead" evidence="4">
    <location>
        <begin position="81"/>
        <end position="187"/>
    </location>
</feature>
<dbReference type="InterPro" id="IPR016208">
    <property type="entry name" value="Ald_Oxase/xanthine_DH-like"/>
</dbReference>
<dbReference type="InterPro" id="IPR046867">
    <property type="entry name" value="AldOxase/xan_DH_MoCoBD2"/>
</dbReference>
<dbReference type="GO" id="GO:0005506">
    <property type="term" value="F:iron ion binding"/>
    <property type="evidence" value="ECO:0007669"/>
    <property type="project" value="InterPro"/>
</dbReference>
<dbReference type="SUPFAM" id="SSF56003">
    <property type="entry name" value="Molybdenum cofactor-binding domain"/>
    <property type="match status" value="1"/>
</dbReference>
<dbReference type="InterPro" id="IPR036856">
    <property type="entry name" value="Ald_Oxase/Xan_DH_a/b_sf"/>
</dbReference>
<dbReference type="Pfam" id="PF01315">
    <property type="entry name" value="Ald_Xan_dh_C"/>
    <property type="match status" value="1"/>
</dbReference>
<dbReference type="InterPro" id="IPR000674">
    <property type="entry name" value="Ald_Oxase/Xan_DH_a/b"/>
</dbReference>
<dbReference type="PANTHER" id="PTHR11908">
    <property type="entry name" value="XANTHINE DEHYDROGENASE"/>
    <property type="match status" value="1"/>
</dbReference>
<organism evidence="5">
    <name type="scientific">uncultured Poseidoniia archaeon</name>
    <dbReference type="NCBI Taxonomy" id="1697135"/>
    <lineage>
        <taxon>Archaea</taxon>
        <taxon>Methanobacteriati</taxon>
        <taxon>Thermoplasmatota</taxon>
        <taxon>Candidatus Poseidoniia</taxon>
        <taxon>environmental samples</taxon>
    </lineage>
</organism>
<dbReference type="PANTHER" id="PTHR11908:SF132">
    <property type="entry name" value="ALDEHYDE OXIDASE 1-RELATED"/>
    <property type="match status" value="1"/>
</dbReference>
<dbReference type="Gene3D" id="3.30.365.10">
    <property type="entry name" value="Aldehyde oxidase/xanthine dehydrogenase, molybdopterin binding domain"/>
    <property type="match status" value="4"/>
</dbReference>
<dbReference type="InterPro" id="IPR008274">
    <property type="entry name" value="AldOxase/xan_DH_MoCoBD1"/>
</dbReference>
<protein>
    <submittedName>
        <fullName evidence="5">Aldehyde oxidase and xanthine dehydrogenase molybdopterin binding (HbaC, hcrA)</fullName>
    </submittedName>
</protein>
<evidence type="ECO:0000256" key="3">
    <source>
        <dbReference type="SAM" id="MobiDB-lite"/>
    </source>
</evidence>
<dbReference type="SMART" id="SM01008">
    <property type="entry name" value="Ald_Xan_dh_C"/>
    <property type="match status" value="1"/>
</dbReference>
<evidence type="ECO:0000313" key="5">
    <source>
        <dbReference type="EMBL" id="ANV79469.1"/>
    </source>
</evidence>
<dbReference type="EMBL" id="KP211834">
    <property type="protein sequence ID" value="ANV79469.1"/>
    <property type="molecule type" value="Genomic_DNA"/>
</dbReference>
<dbReference type="SUPFAM" id="SSF54665">
    <property type="entry name" value="CO dehydrogenase molybdoprotein N-domain-like"/>
    <property type="match status" value="1"/>
</dbReference>
<dbReference type="InterPro" id="IPR037165">
    <property type="entry name" value="AldOxase/xan_DH_Mopterin-bd_sf"/>
</dbReference>
<name>A0A1B1TB24_9ARCH</name>
<reference evidence="5" key="1">
    <citation type="submission" date="2014-11" db="EMBL/GenBank/DDBJ databases">
        <authorList>
            <person name="Zhu J."/>
            <person name="Qi W."/>
            <person name="Song R."/>
        </authorList>
    </citation>
    <scope>NUCLEOTIDE SEQUENCE</scope>
</reference>
<sequence>MSDEEKDEMVGYRQQPGKISFSRPGSGGKNSFSEPRDEKMIPESQGGMKKQPWGNHRHDNLITGRVVGKPTSLVDSNWKVTGRAKYGDDIRLPNELIGKIVRSPYHYARILSIDLSDALNLPGVVSIATGDDAKNKFGVLPVTKDEHAMAVDRVRHIGDLIACVAAEDEATALEAVRLINIEYEILDSIHDMKDGLKDSEVPIHDRGEYHIGEANIQKRVFQEFGHIKSMKKNAVASHKKNWFFNGVNHAATEPHAVVADWDPSGRLTLYTPQQVPHYVHRALADVLEIPMHQINVHRTFVGGGFGGKSDPFPHEMCASILARKSGRPVRITFDREEVYWINRGRHPSHIEMNLHADEEGRLCGIETDALIDGGAFASFGHVTTYYNGVLHTAPYEIGAFHYTGARVWTNKPASGAMRGHGAVNSRCAVEVGIDDISEQLQVDPISFRLANLLPPHSATITGFRVTSIGMRECLERVMKESGWKDKFRKMPLGHGIGIGCGFFISGSGLPIHWDPNKFPHATVHLKIDMDGGVTVHTGAADIGQGSDTVVAQSVAEVLGLPLDMIRIKSRETDTSPVDLGSYSSRVTFMNANAAISAAMEIRNDLLDATSEITKAPIEKLVIGDRRIFRKDDPAIGVSYLEALHKAQEDRGALVASGAYRTPPMGRAHKGAAAGLAPAYSFSAYVAEVKVDVETGQTKVEKVWAAHDCGKALNPLAVKGQIIGSCHMGMGQVLSEEMRYGRTGNLMNTDLLDYKIPSVHEMPHVTPIIVESNDPEGPFGAKEAGEGPLLPILPAVCNAVYDAIGVRMNELPITPDRLYKNIERKCRDLKIDDPADLPSPRLKHSELQDILEKRAGEHSIRDKERRLSSEIEPYHNGALFGMDPTIPPDEVDESWEVTVIPSEEYLENPRLAGSAWVHTERRKREGLK</sequence>
<evidence type="ECO:0000256" key="1">
    <source>
        <dbReference type="ARBA" id="ARBA00022505"/>
    </source>
</evidence>
<feature type="region of interest" description="Disordered" evidence="3">
    <location>
        <begin position="1"/>
        <end position="55"/>
    </location>
</feature>
<proteinExistence type="predicted"/>
<dbReference type="GO" id="GO:0016491">
    <property type="term" value="F:oxidoreductase activity"/>
    <property type="evidence" value="ECO:0007669"/>
    <property type="project" value="UniProtKB-KW"/>
</dbReference>
<accession>A0A1B1TB24</accession>
<dbReference type="Pfam" id="PF20256">
    <property type="entry name" value="MoCoBD_2"/>
    <property type="match status" value="1"/>
</dbReference>
<dbReference type="Gene3D" id="3.90.1170.50">
    <property type="entry name" value="Aldehyde oxidase/xanthine dehydrogenase, a/b hammerhead"/>
    <property type="match status" value="1"/>
</dbReference>
<dbReference type="Pfam" id="PF02738">
    <property type="entry name" value="MoCoBD_1"/>
    <property type="match status" value="1"/>
</dbReference>
<evidence type="ECO:0000259" key="4">
    <source>
        <dbReference type="SMART" id="SM01008"/>
    </source>
</evidence>
<dbReference type="AlphaFoldDB" id="A0A1B1TB24"/>
<evidence type="ECO:0000256" key="2">
    <source>
        <dbReference type="ARBA" id="ARBA00023002"/>
    </source>
</evidence>
<keyword evidence="1" id="KW-0500">Molybdenum</keyword>